<keyword evidence="3 7" id="KW-0812">Transmembrane</keyword>
<dbReference type="InterPro" id="IPR004254">
    <property type="entry name" value="AdipoR/HlyIII-related"/>
</dbReference>
<comment type="similarity">
    <text evidence="2">Belongs to the ADIPOR family.</text>
</comment>
<dbReference type="OrthoDB" id="529367at2759"/>
<evidence type="ECO:0000256" key="7">
    <source>
        <dbReference type="SAM" id="Phobius"/>
    </source>
</evidence>
<feature type="transmembrane region" description="Helical" evidence="7">
    <location>
        <begin position="177"/>
        <end position="198"/>
    </location>
</feature>
<feature type="transmembrane region" description="Helical" evidence="7">
    <location>
        <begin position="147"/>
        <end position="165"/>
    </location>
</feature>
<dbReference type="GO" id="GO:0038023">
    <property type="term" value="F:signaling receptor activity"/>
    <property type="evidence" value="ECO:0007669"/>
    <property type="project" value="TreeGrafter"/>
</dbReference>
<dbReference type="EMBL" id="GL349483">
    <property type="protein sequence ID" value="KNC53823.1"/>
    <property type="molecule type" value="Genomic_DNA"/>
</dbReference>
<evidence type="ECO:0000313" key="8">
    <source>
        <dbReference type="EMBL" id="KNC53823.1"/>
    </source>
</evidence>
<feature type="transmembrane region" description="Helical" evidence="7">
    <location>
        <begin position="77"/>
        <end position="96"/>
    </location>
</feature>
<dbReference type="AlphaFoldDB" id="A0A0L0DQV9"/>
<keyword evidence="9" id="KW-1185">Reference proteome</keyword>
<name>A0A0L0DQV9_THETB</name>
<feature type="transmembrane region" description="Helical" evidence="7">
    <location>
        <begin position="108"/>
        <end position="127"/>
    </location>
</feature>
<comment type="subcellular location">
    <subcellularLocation>
        <location evidence="1">Membrane</location>
        <topology evidence="1">Multi-pass membrane protein</topology>
    </subcellularLocation>
</comment>
<dbReference type="GO" id="GO:0016020">
    <property type="term" value="C:membrane"/>
    <property type="evidence" value="ECO:0007669"/>
    <property type="project" value="UniProtKB-SubCell"/>
</dbReference>
<keyword evidence="6" id="KW-0479">Metal-binding</keyword>
<evidence type="ECO:0000256" key="5">
    <source>
        <dbReference type="ARBA" id="ARBA00023136"/>
    </source>
</evidence>
<dbReference type="STRING" id="461836.A0A0L0DQV9"/>
<dbReference type="PANTHER" id="PTHR20855">
    <property type="entry name" value="ADIPOR/PROGESTIN RECEPTOR-RELATED"/>
    <property type="match status" value="1"/>
</dbReference>
<dbReference type="PANTHER" id="PTHR20855:SF52">
    <property type="entry name" value="ADIPONECTIN RECEPTOR PROTEIN"/>
    <property type="match status" value="1"/>
</dbReference>
<reference evidence="8 9" key="1">
    <citation type="submission" date="2010-05" db="EMBL/GenBank/DDBJ databases">
        <title>The Genome Sequence of Thecamonas trahens ATCC 50062.</title>
        <authorList>
            <consortium name="The Broad Institute Genome Sequencing Platform"/>
            <person name="Russ C."/>
            <person name="Cuomo C."/>
            <person name="Shea T."/>
            <person name="Young S.K."/>
            <person name="Zeng Q."/>
            <person name="Koehrsen M."/>
            <person name="Haas B."/>
            <person name="Borodovsky M."/>
            <person name="Guigo R."/>
            <person name="Alvarado L."/>
            <person name="Berlin A."/>
            <person name="Bochicchio J."/>
            <person name="Borenstein D."/>
            <person name="Chapman S."/>
            <person name="Chen Z."/>
            <person name="Freedman E."/>
            <person name="Gellesch M."/>
            <person name="Goldberg J."/>
            <person name="Griggs A."/>
            <person name="Gujja S."/>
            <person name="Heilman E."/>
            <person name="Heiman D."/>
            <person name="Hepburn T."/>
            <person name="Howarth C."/>
            <person name="Jen D."/>
            <person name="Larson L."/>
            <person name="Mehta T."/>
            <person name="Park D."/>
            <person name="Pearson M."/>
            <person name="Roberts A."/>
            <person name="Saif S."/>
            <person name="Shenoy N."/>
            <person name="Sisk P."/>
            <person name="Stolte C."/>
            <person name="Sykes S."/>
            <person name="Thomson T."/>
            <person name="Walk T."/>
            <person name="White J."/>
            <person name="Yandava C."/>
            <person name="Burger G."/>
            <person name="Gray M.W."/>
            <person name="Holland P.W.H."/>
            <person name="King N."/>
            <person name="Lang F.B.F."/>
            <person name="Roger A.J."/>
            <person name="Ruiz-Trillo I."/>
            <person name="Lander E."/>
            <person name="Nusbaum C."/>
        </authorList>
    </citation>
    <scope>NUCLEOTIDE SEQUENCE [LARGE SCALE GENOMIC DNA]</scope>
    <source>
        <strain evidence="8 9">ATCC 50062</strain>
    </source>
</reference>
<accession>A0A0L0DQV9</accession>
<dbReference type="GO" id="GO:0046872">
    <property type="term" value="F:metal ion binding"/>
    <property type="evidence" value="ECO:0007669"/>
    <property type="project" value="UniProtKB-KW"/>
</dbReference>
<evidence type="ECO:0000256" key="2">
    <source>
        <dbReference type="ARBA" id="ARBA00007018"/>
    </source>
</evidence>
<keyword evidence="6" id="KW-0862">Zinc</keyword>
<protein>
    <submittedName>
        <fullName evidence="8">Uncharacterized protein</fullName>
    </submittedName>
</protein>
<feature type="binding site" evidence="6">
    <location>
        <position position="289"/>
    </location>
    <ligand>
        <name>Zn(2+)</name>
        <dbReference type="ChEBI" id="CHEBI:29105"/>
    </ligand>
</feature>
<dbReference type="Pfam" id="PF03006">
    <property type="entry name" value="HlyIII"/>
    <property type="match status" value="1"/>
</dbReference>
<feature type="binding site" evidence="6">
    <location>
        <position position="285"/>
    </location>
    <ligand>
        <name>Zn(2+)</name>
        <dbReference type="ChEBI" id="CHEBI:29105"/>
    </ligand>
</feature>
<dbReference type="Proteomes" id="UP000054408">
    <property type="component" value="Unassembled WGS sequence"/>
</dbReference>
<keyword evidence="4 7" id="KW-1133">Transmembrane helix</keyword>
<evidence type="ECO:0000256" key="3">
    <source>
        <dbReference type="ARBA" id="ARBA00022692"/>
    </source>
</evidence>
<evidence type="ECO:0000256" key="1">
    <source>
        <dbReference type="ARBA" id="ARBA00004141"/>
    </source>
</evidence>
<gene>
    <name evidence="8" type="ORF">AMSG_09765</name>
</gene>
<proteinExistence type="inferred from homology"/>
<evidence type="ECO:0000256" key="6">
    <source>
        <dbReference type="PIRSR" id="PIRSR604254-1"/>
    </source>
</evidence>
<dbReference type="RefSeq" id="XP_013754208.1">
    <property type="nucleotide sequence ID" value="XM_013898754.1"/>
</dbReference>
<keyword evidence="5 7" id="KW-0472">Membrane</keyword>
<sequence length="316" mass="34139">MPVARWLASQPGLLLANSAPLHTRVPYISTGYRKQAESLGEALVSALGLVWLQSGGRKGGRWRWVLHNEMGNVWSHLLPAMLTPMLGLWHVCYWLPSLRAPPPRDDYLVSIAFFIGLWLCFACSAWYHTVRILPPRDAAVALGVDRAGILSVLGASLGLLAHYLLTDLGSGRFALVVAWLAAAVLVLGGLHLLGLVSLPVAASCRASSRTGCAWCDGTAVFVGLFLLALMGVASGCALAPDIGGLIWSHVSAMYAWYAFGVFFYVLRLPERMFAATVLDYIGHSHQIMHVSIVLGARHFYHLVVALQLRASDSASG</sequence>
<evidence type="ECO:0000313" key="9">
    <source>
        <dbReference type="Proteomes" id="UP000054408"/>
    </source>
</evidence>
<organism evidence="8 9">
    <name type="scientific">Thecamonas trahens ATCC 50062</name>
    <dbReference type="NCBI Taxonomy" id="461836"/>
    <lineage>
        <taxon>Eukaryota</taxon>
        <taxon>Apusozoa</taxon>
        <taxon>Apusomonadida</taxon>
        <taxon>Apusomonadidae</taxon>
        <taxon>Thecamonas</taxon>
    </lineage>
</organism>
<feature type="binding site" evidence="6">
    <location>
        <position position="128"/>
    </location>
    <ligand>
        <name>Zn(2+)</name>
        <dbReference type="ChEBI" id="CHEBI:29105"/>
    </ligand>
</feature>
<evidence type="ECO:0000256" key="4">
    <source>
        <dbReference type="ARBA" id="ARBA00022989"/>
    </source>
</evidence>
<feature type="transmembrane region" description="Helical" evidence="7">
    <location>
        <begin position="219"/>
        <end position="240"/>
    </location>
</feature>
<feature type="transmembrane region" description="Helical" evidence="7">
    <location>
        <begin position="246"/>
        <end position="266"/>
    </location>
</feature>
<dbReference type="GeneID" id="25568162"/>